<evidence type="ECO:0000256" key="6">
    <source>
        <dbReference type="ARBA" id="ARBA00045835"/>
    </source>
</evidence>
<keyword evidence="5 8" id="KW-0249">Electron transport</keyword>
<name>A0ABR1BBE5_POLSC</name>
<evidence type="ECO:0000256" key="2">
    <source>
        <dbReference type="ARBA" id="ARBA00007557"/>
    </source>
</evidence>
<feature type="domain" description="Electron transfer flavoprotein alpha/beta-subunit N-terminal" evidence="9">
    <location>
        <begin position="24"/>
        <end position="216"/>
    </location>
</feature>
<reference evidence="10 11" key="1">
    <citation type="submission" date="2023-09" db="EMBL/GenBank/DDBJ databases">
        <title>Genomes of two closely related lineages of the louse Polyplax serrata with different host specificities.</title>
        <authorList>
            <person name="Martinu J."/>
            <person name="Tarabai H."/>
            <person name="Stefka J."/>
            <person name="Hypsa V."/>
        </authorList>
    </citation>
    <scope>NUCLEOTIDE SEQUENCE [LARGE SCALE GENOMIC DNA]</scope>
    <source>
        <strain evidence="10">98ZLc_SE</strain>
    </source>
</reference>
<evidence type="ECO:0000256" key="5">
    <source>
        <dbReference type="ARBA" id="ARBA00022982"/>
    </source>
</evidence>
<comment type="function">
    <text evidence="6">Heterodimeric electron transfer flavoprotein that accepts electrons from several mitochondrial dehydrogenases, including acyl-CoA dehydrogenases, glutaryl-CoA and sarcosine dehydrogenase. It transfers the electrons to the main mitochondrial respiratory chain via ETF-ubiquinone oxidoreductase. Required for normal mitochondrial fatty acid oxidation and normal amino acid metabolism. ETFB binds an AMP molecule that probably has a purely structural role.</text>
</comment>
<dbReference type="InterPro" id="IPR012255">
    <property type="entry name" value="ETF_b"/>
</dbReference>
<evidence type="ECO:0000256" key="3">
    <source>
        <dbReference type="ARBA" id="ARBA00016797"/>
    </source>
</evidence>
<evidence type="ECO:0000313" key="11">
    <source>
        <dbReference type="Proteomes" id="UP001359485"/>
    </source>
</evidence>
<dbReference type="PANTHER" id="PTHR21294">
    <property type="entry name" value="ELECTRON TRANSFER FLAVOPROTEIN BETA-SUBUNIT"/>
    <property type="match status" value="1"/>
</dbReference>
<protein>
    <recommendedName>
        <fullName evidence="3 8">Electron transfer flavoprotein subunit beta</fullName>
        <shortName evidence="8">Beta-ETF</shortName>
    </recommendedName>
</protein>
<comment type="subunit">
    <text evidence="8">Heterodimer of an alpha and a beta subunit.</text>
</comment>
<keyword evidence="8" id="KW-0496">Mitochondrion</keyword>
<accession>A0ABR1BBE5</accession>
<dbReference type="PROSITE" id="PS01065">
    <property type="entry name" value="ETF_BETA"/>
    <property type="match status" value="1"/>
</dbReference>
<dbReference type="EMBL" id="JAWJWF010000002">
    <property type="protein sequence ID" value="KAK6637691.1"/>
    <property type="molecule type" value="Genomic_DNA"/>
</dbReference>
<dbReference type="SUPFAM" id="SSF52402">
    <property type="entry name" value="Adenine nucleotide alpha hydrolases-like"/>
    <property type="match status" value="1"/>
</dbReference>
<comment type="subunit">
    <text evidence="7">Heterodimer composed of ETFA and ETFB. Identified in a complex that contains ETFA, ETFB and ETFRF1. Interacts with ACADM.</text>
</comment>
<dbReference type="InterPro" id="IPR014729">
    <property type="entry name" value="Rossmann-like_a/b/a_fold"/>
</dbReference>
<gene>
    <name evidence="10" type="ORF">RUM44_008113</name>
</gene>
<evidence type="ECO:0000256" key="7">
    <source>
        <dbReference type="ARBA" id="ARBA00046893"/>
    </source>
</evidence>
<comment type="similarity">
    <text evidence="2 8">Belongs to the ETF beta-subunit/FixA family.</text>
</comment>
<comment type="caution">
    <text evidence="10">The sequence shown here is derived from an EMBL/GenBank/DDBJ whole genome shotgun (WGS) entry which is preliminary data.</text>
</comment>
<sequence>MARVLVAVKRCVDFAVKIRVNPGKKEVVTDNVKHSMNPFDEIGVEEGVKLKEGQFASDVIAVTCGPKVCQDVLRAALAMGATAGIHVEVQETDYKHLQPIHVSKIIAKIAETEKIDLIIFGKQAIDDDSNQTAQMTASLLNWPQGTFCSKVQASGKTLTITREIDGGLETLKLNLPAVISTDLRLNTPRYATLPNIMKAKKVPLKELKPGDLGVNLAPRIDVVSVQDPPGRKQGLMLKDTDELIAKIKGLGVI</sequence>
<evidence type="ECO:0000259" key="9">
    <source>
        <dbReference type="SMART" id="SM00893"/>
    </source>
</evidence>
<dbReference type="Pfam" id="PF01012">
    <property type="entry name" value="ETF"/>
    <property type="match status" value="1"/>
</dbReference>
<dbReference type="PIRSF" id="PIRSF000090">
    <property type="entry name" value="Beta-ETF"/>
    <property type="match status" value="1"/>
</dbReference>
<dbReference type="InterPro" id="IPR033948">
    <property type="entry name" value="ETF_beta_N"/>
</dbReference>
<dbReference type="Gene3D" id="3.40.50.620">
    <property type="entry name" value="HUPs"/>
    <property type="match status" value="1"/>
</dbReference>
<evidence type="ECO:0000256" key="4">
    <source>
        <dbReference type="ARBA" id="ARBA00022448"/>
    </source>
</evidence>
<dbReference type="Proteomes" id="UP001359485">
    <property type="component" value="Unassembled WGS sequence"/>
</dbReference>
<comment type="subcellular location">
    <subcellularLocation>
        <location evidence="1 8">Mitochondrion matrix</location>
    </subcellularLocation>
</comment>
<keyword evidence="11" id="KW-1185">Reference proteome</keyword>
<keyword evidence="4 8" id="KW-0813">Transport</keyword>
<dbReference type="PANTHER" id="PTHR21294:SF8">
    <property type="entry name" value="ELECTRON TRANSFER FLAVOPROTEIN SUBUNIT BETA"/>
    <property type="match status" value="1"/>
</dbReference>
<dbReference type="InterPro" id="IPR014730">
    <property type="entry name" value="ETF_a/b_N"/>
</dbReference>
<comment type="function">
    <text evidence="8">The electron transfer flavoprotein serves as a specific electron acceptor for several dehydrogenases, including five acyl-CoA dehydrogenases, glutaryl-CoA and sarcosine dehydrogenase. It transfers the electrons to the main mitochondrial respiratory chain via ETF-ubiquinone oxidoreductase (ETF dehydrogenase).</text>
</comment>
<proteinExistence type="inferred from homology"/>
<evidence type="ECO:0000256" key="8">
    <source>
        <dbReference type="PIRNR" id="PIRNR000090"/>
    </source>
</evidence>
<dbReference type="SMART" id="SM00893">
    <property type="entry name" value="ETF"/>
    <property type="match status" value="1"/>
</dbReference>
<organism evidence="10 11">
    <name type="scientific">Polyplax serrata</name>
    <name type="common">Common mouse louse</name>
    <dbReference type="NCBI Taxonomy" id="468196"/>
    <lineage>
        <taxon>Eukaryota</taxon>
        <taxon>Metazoa</taxon>
        <taxon>Ecdysozoa</taxon>
        <taxon>Arthropoda</taxon>
        <taxon>Hexapoda</taxon>
        <taxon>Insecta</taxon>
        <taxon>Pterygota</taxon>
        <taxon>Neoptera</taxon>
        <taxon>Paraneoptera</taxon>
        <taxon>Psocodea</taxon>
        <taxon>Troctomorpha</taxon>
        <taxon>Phthiraptera</taxon>
        <taxon>Anoplura</taxon>
        <taxon>Polyplacidae</taxon>
        <taxon>Polyplax</taxon>
    </lineage>
</organism>
<dbReference type="InterPro" id="IPR000049">
    <property type="entry name" value="ET-Flavoprotein_bsu_CS"/>
</dbReference>
<dbReference type="CDD" id="cd01714">
    <property type="entry name" value="ETF_beta"/>
    <property type="match status" value="1"/>
</dbReference>
<evidence type="ECO:0000313" key="10">
    <source>
        <dbReference type="EMBL" id="KAK6637691.1"/>
    </source>
</evidence>
<evidence type="ECO:0000256" key="1">
    <source>
        <dbReference type="ARBA" id="ARBA00004305"/>
    </source>
</evidence>